<reference evidence="2" key="1">
    <citation type="submission" date="2023-03" db="UniProtKB">
        <authorList>
            <consortium name="Ensembl"/>
        </authorList>
    </citation>
    <scope>IDENTIFICATION</scope>
</reference>
<dbReference type="InterPro" id="IPR011993">
    <property type="entry name" value="PH-like_dom_sf"/>
</dbReference>
<evidence type="ECO:0000256" key="1">
    <source>
        <dbReference type="SAM" id="MobiDB-lite"/>
    </source>
</evidence>
<dbReference type="PANTHER" id="PTHR16186">
    <property type="entry name" value="SIGNAL-TRANSDUCING ADAPTOR PROTEIN-RELATED"/>
    <property type="match status" value="1"/>
</dbReference>
<protein>
    <submittedName>
        <fullName evidence="2">Uncharacterized protein</fullName>
    </submittedName>
</protein>
<organism evidence="2">
    <name type="scientific">Equus asinus asinus</name>
    <dbReference type="NCBI Taxonomy" id="83772"/>
    <lineage>
        <taxon>Eukaryota</taxon>
        <taxon>Metazoa</taxon>
        <taxon>Chordata</taxon>
        <taxon>Craniata</taxon>
        <taxon>Vertebrata</taxon>
        <taxon>Euteleostomi</taxon>
        <taxon>Mammalia</taxon>
        <taxon>Eutheria</taxon>
        <taxon>Laurasiatheria</taxon>
        <taxon>Perissodactyla</taxon>
        <taxon>Equidae</taxon>
        <taxon>Equus</taxon>
    </lineage>
</organism>
<evidence type="ECO:0000313" key="2">
    <source>
        <dbReference type="Ensembl" id="ENSEASP00005032772.1"/>
    </source>
</evidence>
<proteinExistence type="predicted"/>
<accession>A0A8C4MXY6</accession>
<dbReference type="PANTHER" id="PTHR16186:SF11">
    <property type="entry name" value="SIGNAL-TRANSDUCING ADAPTOR PROTEIN 2"/>
    <property type="match status" value="1"/>
</dbReference>
<dbReference type="SUPFAM" id="SSF50729">
    <property type="entry name" value="PH domain-like"/>
    <property type="match status" value="1"/>
</dbReference>
<dbReference type="GO" id="GO:0035591">
    <property type="term" value="F:signaling adaptor activity"/>
    <property type="evidence" value="ECO:0007669"/>
    <property type="project" value="InterPro"/>
</dbReference>
<dbReference type="Gene3D" id="2.30.29.30">
    <property type="entry name" value="Pleckstrin-homology domain (PH domain)/Phosphotyrosine-binding domain (PTB)"/>
    <property type="match status" value="1"/>
</dbReference>
<sequence length="202" mass="22190">MIWGKSIQTEKTASAKILGQSGYDGGPQLCHFTSFSFSTSGPQDYRKFWAGLRGLTLYFYKSNRDSQHVEKLDLGTFVKFMDEAPWGSAQDPGIHFSLVLRNQEVKFKVGTLVGLVGDPPSPSCPPSAHTGVESESTTGLETPGKSLKLSGPQFPQLQSGTICLKCPGQDLTHEDHHCYHSVFQRKRLSPYCVPDTLLVAQP</sequence>
<dbReference type="AlphaFoldDB" id="A0A8C4MXY6"/>
<feature type="region of interest" description="Disordered" evidence="1">
    <location>
        <begin position="120"/>
        <end position="144"/>
    </location>
</feature>
<name>A0A8C4MXY6_EQUAS</name>
<dbReference type="Ensembl" id="ENSEAST00005035715.1">
    <property type="protein sequence ID" value="ENSEASP00005032772.1"/>
    <property type="gene ID" value="ENSEASG00005022401.1"/>
</dbReference>
<dbReference type="InterPro" id="IPR039111">
    <property type="entry name" value="STAP1/STAP2"/>
</dbReference>